<comment type="caution">
    <text evidence="2">The sequence shown here is derived from an EMBL/GenBank/DDBJ whole genome shotgun (WGS) entry which is preliminary data.</text>
</comment>
<evidence type="ECO:0000313" key="3">
    <source>
        <dbReference type="Proteomes" id="UP000765509"/>
    </source>
</evidence>
<sequence>MQSLKRALSSPPPASSTFPSLQQHTTSTYDQFMQEPYCAANCFDQLRSDSSNFGDWLACLNRVLCVAFNLEMSIYYPPSSIDNCSLEENRGYELEGLLAQVAFHSWTTLNQEASDQLITTSILAKGEENPMSTFLGKVILNMSTKSNTATQQLSPFVYRVVDPPISSSPHHHCQSPHPTQSWFQVADVRRPPDYLVNKFWAACFHFGLSKDQGGCQSYPKTSFPFFSL</sequence>
<reference evidence="2" key="1">
    <citation type="submission" date="2021-03" db="EMBL/GenBank/DDBJ databases">
        <title>Draft genome sequence of rust myrtle Austropuccinia psidii MF-1, a brazilian biotype.</title>
        <authorList>
            <person name="Quecine M.C."/>
            <person name="Pachon D.M.R."/>
            <person name="Bonatelli M.L."/>
            <person name="Correr F.H."/>
            <person name="Franceschini L.M."/>
            <person name="Leite T.F."/>
            <person name="Margarido G.R.A."/>
            <person name="Almeida C.A."/>
            <person name="Ferrarezi J.A."/>
            <person name="Labate C.A."/>
        </authorList>
    </citation>
    <scope>NUCLEOTIDE SEQUENCE</scope>
    <source>
        <strain evidence="2">MF-1</strain>
    </source>
</reference>
<feature type="region of interest" description="Disordered" evidence="1">
    <location>
        <begin position="1"/>
        <end position="21"/>
    </location>
</feature>
<dbReference type="Proteomes" id="UP000765509">
    <property type="component" value="Unassembled WGS sequence"/>
</dbReference>
<name>A0A9Q3KN36_9BASI</name>
<evidence type="ECO:0000256" key="1">
    <source>
        <dbReference type="SAM" id="MobiDB-lite"/>
    </source>
</evidence>
<organism evidence="2 3">
    <name type="scientific">Austropuccinia psidii MF-1</name>
    <dbReference type="NCBI Taxonomy" id="1389203"/>
    <lineage>
        <taxon>Eukaryota</taxon>
        <taxon>Fungi</taxon>
        <taxon>Dikarya</taxon>
        <taxon>Basidiomycota</taxon>
        <taxon>Pucciniomycotina</taxon>
        <taxon>Pucciniomycetes</taxon>
        <taxon>Pucciniales</taxon>
        <taxon>Sphaerophragmiaceae</taxon>
        <taxon>Austropuccinia</taxon>
    </lineage>
</organism>
<proteinExistence type="predicted"/>
<evidence type="ECO:0000313" key="2">
    <source>
        <dbReference type="EMBL" id="MBW0584054.1"/>
    </source>
</evidence>
<dbReference type="EMBL" id="AVOT02116826">
    <property type="protein sequence ID" value="MBW0584054.1"/>
    <property type="molecule type" value="Genomic_DNA"/>
</dbReference>
<keyword evidence="3" id="KW-1185">Reference proteome</keyword>
<protein>
    <submittedName>
        <fullName evidence="2">Uncharacterized protein</fullName>
    </submittedName>
</protein>
<gene>
    <name evidence="2" type="ORF">O181_123769</name>
</gene>
<dbReference type="AlphaFoldDB" id="A0A9Q3KN36"/>
<accession>A0A9Q3KN36</accession>